<protein>
    <recommendedName>
        <fullName evidence="2 6">UTP--glucose-1-phosphate uridylyltransferase</fullName>
        <ecNumber evidence="2 6">2.7.7.9</ecNumber>
    </recommendedName>
    <alternativeName>
        <fullName evidence="6">UDP-glucose pyrophosphorylase</fullName>
    </alternativeName>
</protein>
<dbReference type="EMBL" id="BMHA01000002">
    <property type="protein sequence ID" value="GGI03641.1"/>
    <property type="molecule type" value="Genomic_DNA"/>
</dbReference>
<dbReference type="Pfam" id="PF00483">
    <property type="entry name" value="NTP_transferase"/>
    <property type="match status" value="1"/>
</dbReference>
<dbReference type="InterPro" id="IPR005835">
    <property type="entry name" value="NTP_transferase_dom"/>
</dbReference>
<dbReference type="OrthoDB" id="9803306at2"/>
<reference evidence="8" key="2">
    <citation type="submission" date="2020-09" db="EMBL/GenBank/DDBJ databases">
        <authorList>
            <person name="Sun Q."/>
            <person name="Zhou Y."/>
        </authorList>
    </citation>
    <scope>NUCLEOTIDE SEQUENCE</scope>
    <source>
        <strain evidence="8">CGMCC 1.14988</strain>
    </source>
</reference>
<evidence type="ECO:0000259" key="7">
    <source>
        <dbReference type="Pfam" id="PF00483"/>
    </source>
</evidence>
<dbReference type="Gene3D" id="3.90.550.10">
    <property type="entry name" value="Spore Coat Polysaccharide Biosynthesis Protein SpsA, Chain A"/>
    <property type="match status" value="1"/>
</dbReference>
<evidence type="ECO:0000256" key="2">
    <source>
        <dbReference type="ARBA" id="ARBA00012415"/>
    </source>
</evidence>
<dbReference type="InterPro" id="IPR029044">
    <property type="entry name" value="Nucleotide-diphossugar_trans"/>
</dbReference>
<organism evidence="8 9">
    <name type="scientific">Egicoccus halophilus</name>
    <dbReference type="NCBI Taxonomy" id="1670830"/>
    <lineage>
        <taxon>Bacteria</taxon>
        <taxon>Bacillati</taxon>
        <taxon>Actinomycetota</taxon>
        <taxon>Nitriliruptoria</taxon>
        <taxon>Egicoccales</taxon>
        <taxon>Egicoccaceae</taxon>
        <taxon>Egicoccus</taxon>
    </lineage>
</organism>
<evidence type="ECO:0000256" key="4">
    <source>
        <dbReference type="ARBA" id="ARBA00022695"/>
    </source>
</evidence>
<dbReference type="RefSeq" id="WP_130650979.1">
    <property type="nucleotide sequence ID" value="NZ_BMHA01000002.1"/>
</dbReference>
<keyword evidence="9" id="KW-1185">Reference proteome</keyword>
<comment type="similarity">
    <text evidence="1 6">Belongs to the UDPGP type 2 family.</text>
</comment>
<dbReference type="Proteomes" id="UP000650511">
    <property type="component" value="Unassembled WGS sequence"/>
</dbReference>
<keyword evidence="3 6" id="KW-0808">Transferase</keyword>
<dbReference type="InterPro" id="IPR005771">
    <property type="entry name" value="GalU_uridylyltTrfase_bac/arc"/>
</dbReference>
<proteinExistence type="inferred from homology"/>
<dbReference type="GO" id="GO:0006011">
    <property type="term" value="P:UDP-alpha-D-glucose metabolic process"/>
    <property type="evidence" value="ECO:0007669"/>
    <property type="project" value="InterPro"/>
</dbReference>
<gene>
    <name evidence="8" type="ORF">GCM10011354_05050</name>
</gene>
<dbReference type="AlphaFoldDB" id="A0A8J3A5M1"/>
<dbReference type="GO" id="GO:0003983">
    <property type="term" value="F:UTP:glucose-1-phosphate uridylyltransferase activity"/>
    <property type="evidence" value="ECO:0007669"/>
    <property type="project" value="UniProtKB-EC"/>
</dbReference>
<name>A0A8J3A5M1_9ACTN</name>
<dbReference type="CDD" id="cd02541">
    <property type="entry name" value="UGPase_prokaryotic"/>
    <property type="match status" value="1"/>
</dbReference>
<dbReference type="PANTHER" id="PTHR43197">
    <property type="entry name" value="UTP--GLUCOSE-1-PHOSPHATE URIDYLYLTRANSFERASE"/>
    <property type="match status" value="1"/>
</dbReference>
<evidence type="ECO:0000256" key="6">
    <source>
        <dbReference type="RuleBase" id="RU361259"/>
    </source>
</evidence>
<evidence type="ECO:0000256" key="5">
    <source>
        <dbReference type="ARBA" id="ARBA00048128"/>
    </source>
</evidence>
<feature type="domain" description="Nucleotidyl transferase" evidence="7">
    <location>
        <begin position="5"/>
        <end position="269"/>
    </location>
</feature>
<dbReference type="SUPFAM" id="SSF53448">
    <property type="entry name" value="Nucleotide-diphospho-sugar transferases"/>
    <property type="match status" value="1"/>
</dbReference>
<dbReference type="NCBIfam" id="TIGR01099">
    <property type="entry name" value="galU"/>
    <property type="match status" value="1"/>
</dbReference>
<evidence type="ECO:0000256" key="3">
    <source>
        <dbReference type="ARBA" id="ARBA00022679"/>
    </source>
</evidence>
<keyword evidence="4 6" id="KW-0548">Nucleotidyltransferase</keyword>
<comment type="catalytic activity">
    <reaction evidence="5 6">
        <text>alpha-D-glucose 1-phosphate + UTP + H(+) = UDP-alpha-D-glucose + diphosphate</text>
        <dbReference type="Rhea" id="RHEA:19889"/>
        <dbReference type="ChEBI" id="CHEBI:15378"/>
        <dbReference type="ChEBI" id="CHEBI:33019"/>
        <dbReference type="ChEBI" id="CHEBI:46398"/>
        <dbReference type="ChEBI" id="CHEBI:58601"/>
        <dbReference type="ChEBI" id="CHEBI:58885"/>
        <dbReference type="EC" id="2.7.7.9"/>
    </reaction>
</comment>
<evidence type="ECO:0000313" key="9">
    <source>
        <dbReference type="Proteomes" id="UP000650511"/>
    </source>
</evidence>
<accession>A0A8J3A5M1</accession>
<sequence length="292" mass="31895">MVRKAVLPVAGLGTRFLPATKAVPKEMMPLVDRPAIQYVVEECVRAGLDDVLLVTSTGKSAIPDHFDRRLDLEQALEAKGKDEELAVVRQLAELAQMHSIRQGEQLGLGHAVLMAAGHVEADESFAVLLGDDIVDPAVPFLERMVEAHERTGRPVVALMEVPHDQVHLYGVADVEAGERDGEFTIRRLVEKPDPADAPSNLIVVGRYVLPGSIFDVLRDTPPGSGGEIQLTDALETMAAEEPIVGIRLDDERYDTGDKLGFLKATVQLAAKRDDLGDEFVAWLRDWLAEQDA</sequence>
<dbReference type="EC" id="2.7.7.9" evidence="2 6"/>
<reference evidence="8" key="1">
    <citation type="journal article" date="2014" name="Int. J. Syst. Evol. Microbiol.">
        <title>Complete genome sequence of Corynebacterium casei LMG S-19264T (=DSM 44701T), isolated from a smear-ripened cheese.</title>
        <authorList>
            <consortium name="US DOE Joint Genome Institute (JGI-PGF)"/>
            <person name="Walter F."/>
            <person name="Albersmeier A."/>
            <person name="Kalinowski J."/>
            <person name="Ruckert C."/>
        </authorList>
    </citation>
    <scope>NUCLEOTIDE SEQUENCE</scope>
    <source>
        <strain evidence="8">CGMCC 1.14988</strain>
    </source>
</reference>
<evidence type="ECO:0000256" key="1">
    <source>
        <dbReference type="ARBA" id="ARBA00006890"/>
    </source>
</evidence>
<evidence type="ECO:0000313" key="8">
    <source>
        <dbReference type="EMBL" id="GGI03641.1"/>
    </source>
</evidence>
<comment type="caution">
    <text evidence="8">The sequence shown here is derived from an EMBL/GenBank/DDBJ whole genome shotgun (WGS) entry which is preliminary data.</text>
</comment>
<dbReference type="PANTHER" id="PTHR43197:SF1">
    <property type="entry name" value="UTP--GLUCOSE-1-PHOSPHATE URIDYLYLTRANSFERASE"/>
    <property type="match status" value="1"/>
</dbReference>